<evidence type="ECO:0000313" key="6">
    <source>
        <dbReference type="EMBL" id="PZG18996.1"/>
    </source>
</evidence>
<dbReference type="InterPro" id="IPR050679">
    <property type="entry name" value="Bact_HTH_transcr_reg"/>
</dbReference>
<organism evidence="6 7">
    <name type="scientific">Micromonospora craterilacus</name>
    <dbReference type="NCBI Taxonomy" id="1655439"/>
    <lineage>
        <taxon>Bacteria</taxon>
        <taxon>Bacillati</taxon>
        <taxon>Actinomycetota</taxon>
        <taxon>Actinomycetes</taxon>
        <taxon>Micromonosporales</taxon>
        <taxon>Micromonosporaceae</taxon>
        <taxon>Micromonospora</taxon>
    </lineage>
</organism>
<dbReference type="InterPro" id="IPR036390">
    <property type="entry name" value="WH_DNA-bd_sf"/>
</dbReference>
<dbReference type="PRINTS" id="PR00035">
    <property type="entry name" value="HTHGNTR"/>
</dbReference>
<dbReference type="Gene3D" id="1.10.10.10">
    <property type="entry name" value="Winged helix-like DNA-binding domain superfamily/Winged helix DNA-binding domain"/>
    <property type="match status" value="1"/>
</dbReference>
<dbReference type="PROSITE" id="PS50949">
    <property type="entry name" value="HTH_GNTR"/>
    <property type="match status" value="1"/>
</dbReference>
<keyword evidence="1" id="KW-0805">Transcription regulation</keyword>
<evidence type="ECO:0000259" key="5">
    <source>
        <dbReference type="PROSITE" id="PS50949"/>
    </source>
</evidence>
<reference evidence="6 7" key="1">
    <citation type="submission" date="2018-01" db="EMBL/GenBank/DDBJ databases">
        <title>Draft genome sequence of Jishengella sp. NA12.</title>
        <authorList>
            <person name="Sahin N."/>
            <person name="Ay H."/>
            <person name="Saygin H."/>
        </authorList>
    </citation>
    <scope>NUCLEOTIDE SEQUENCE [LARGE SCALE GENOMIC DNA]</scope>
    <source>
        <strain evidence="6 7">NA12</strain>
    </source>
</reference>
<accession>A0A2W2E3Z7</accession>
<dbReference type="SUPFAM" id="SSF46785">
    <property type="entry name" value="Winged helix' DNA-binding domain"/>
    <property type="match status" value="1"/>
</dbReference>
<dbReference type="Proteomes" id="UP000248924">
    <property type="component" value="Unassembled WGS sequence"/>
</dbReference>
<keyword evidence="3" id="KW-0804">Transcription</keyword>
<keyword evidence="7" id="KW-1185">Reference proteome</keyword>
<feature type="domain" description="HTH gntR-type" evidence="5">
    <location>
        <begin position="10"/>
        <end position="78"/>
    </location>
</feature>
<evidence type="ECO:0000256" key="1">
    <source>
        <dbReference type="ARBA" id="ARBA00023015"/>
    </source>
</evidence>
<dbReference type="InterPro" id="IPR036388">
    <property type="entry name" value="WH-like_DNA-bd_sf"/>
</dbReference>
<dbReference type="PANTHER" id="PTHR44846:SF17">
    <property type="entry name" value="GNTR-FAMILY TRANSCRIPTIONAL REGULATOR"/>
    <property type="match status" value="1"/>
</dbReference>
<evidence type="ECO:0000313" key="7">
    <source>
        <dbReference type="Proteomes" id="UP000248924"/>
    </source>
</evidence>
<name>A0A2W2E3Z7_9ACTN</name>
<proteinExistence type="predicted"/>
<dbReference type="Pfam" id="PF00392">
    <property type="entry name" value="GntR"/>
    <property type="match status" value="1"/>
</dbReference>
<dbReference type="GO" id="GO:0045892">
    <property type="term" value="P:negative regulation of DNA-templated transcription"/>
    <property type="evidence" value="ECO:0007669"/>
    <property type="project" value="TreeGrafter"/>
</dbReference>
<dbReference type="AlphaFoldDB" id="A0A2W2E3Z7"/>
<protein>
    <submittedName>
        <fullName evidence="6">GntR family transcriptional regulator</fullName>
    </submittedName>
</protein>
<dbReference type="GO" id="GO:0003677">
    <property type="term" value="F:DNA binding"/>
    <property type="evidence" value="ECO:0007669"/>
    <property type="project" value="UniProtKB-KW"/>
</dbReference>
<dbReference type="GO" id="GO:0003700">
    <property type="term" value="F:DNA-binding transcription factor activity"/>
    <property type="evidence" value="ECO:0007669"/>
    <property type="project" value="InterPro"/>
</dbReference>
<dbReference type="CDD" id="cd07377">
    <property type="entry name" value="WHTH_GntR"/>
    <property type="match status" value="1"/>
</dbReference>
<sequence>MEYPGPDQEQVGRNELAEILRGRIMSGQLKPGARVPSERDLSQAYGVSGITARAAVAQLRAEGLAESVRGRGVVVRTPVEPEPVHVGPDDWVSARNPTPAERKTYGVPEGVPLIVVVHPDGLQDLYPAHSHRVAYRPA</sequence>
<dbReference type="InterPro" id="IPR000524">
    <property type="entry name" value="Tscrpt_reg_HTH_GntR"/>
</dbReference>
<dbReference type="RefSeq" id="WP_111213982.1">
    <property type="nucleotide sequence ID" value="NZ_POTY01000063.1"/>
</dbReference>
<dbReference type="SMART" id="SM00345">
    <property type="entry name" value="HTH_GNTR"/>
    <property type="match status" value="1"/>
</dbReference>
<gene>
    <name evidence="6" type="ORF">C1I95_12535</name>
</gene>
<dbReference type="PANTHER" id="PTHR44846">
    <property type="entry name" value="MANNOSYL-D-GLYCERATE TRANSPORT/METABOLISM SYSTEM REPRESSOR MNGR-RELATED"/>
    <property type="match status" value="1"/>
</dbReference>
<evidence type="ECO:0000256" key="4">
    <source>
        <dbReference type="SAM" id="MobiDB-lite"/>
    </source>
</evidence>
<keyword evidence="2" id="KW-0238">DNA-binding</keyword>
<feature type="region of interest" description="Disordered" evidence="4">
    <location>
        <begin position="80"/>
        <end position="104"/>
    </location>
</feature>
<evidence type="ECO:0000256" key="2">
    <source>
        <dbReference type="ARBA" id="ARBA00023125"/>
    </source>
</evidence>
<dbReference type="EMBL" id="POTY01000063">
    <property type="protein sequence ID" value="PZG18996.1"/>
    <property type="molecule type" value="Genomic_DNA"/>
</dbReference>
<dbReference type="OrthoDB" id="4558810at2"/>
<evidence type="ECO:0000256" key="3">
    <source>
        <dbReference type="ARBA" id="ARBA00023163"/>
    </source>
</evidence>
<comment type="caution">
    <text evidence="6">The sequence shown here is derived from an EMBL/GenBank/DDBJ whole genome shotgun (WGS) entry which is preliminary data.</text>
</comment>